<keyword evidence="1" id="KW-0812">Transmembrane</keyword>
<feature type="transmembrane region" description="Helical" evidence="1">
    <location>
        <begin position="107"/>
        <end position="127"/>
    </location>
</feature>
<organism evidence="2 3">
    <name type="scientific">Alysiella crassa</name>
    <dbReference type="NCBI Taxonomy" id="153491"/>
    <lineage>
        <taxon>Bacteria</taxon>
        <taxon>Pseudomonadati</taxon>
        <taxon>Pseudomonadota</taxon>
        <taxon>Betaproteobacteria</taxon>
        <taxon>Neisseriales</taxon>
        <taxon>Neisseriaceae</taxon>
        <taxon>Alysiella</taxon>
    </lineage>
</organism>
<sequence length="165" mass="18588">MGIRDIRAINGNGLIFFGESDFQDDETYVSTCFISIFGFPILPVFSARILGVTGDFHNVKYQYDKVPMNWAQILRIYGYMLLYPITIFMMISAHVGTKSSNMLVVRFLGWVAVIGLPILLFLLPHLLRMRAAKAAGLDKKLTVSTSMKWIVGVSLTILSILIMLY</sequence>
<reference evidence="2 3" key="1">
    <citation type="submission" date="2018-06" db="EMBL/GenBank/DDBJ databases">
        <authorList>
            <consortium name="Pathogen Informatics"/>
            <person name="Doyle S."/>
        </authorList>
    </citation>
    <scope>NUCLEOTIDE SEQUENCE [LARGE SCALE GENOMIC DNA]</scope>
    <source>
        <strain evidence="2 3">NCTC10283</strain>
    </source>
</reference>
<feature type="transmembrane region" description="Helical" evidence="1">
    <location>
        <begin position="147"/>
        <end position="164"/>
    </location>
</feature>
<feature type="transmembrane region" description="Helical" evidence="1">
    <location>
        <begin position="28"/>
        <end position="52"/>
    </location>
</feature>
<dbReference type="EMBL" id="UFSO01000002">
    <property type="protein sequence ID" value="SSY70087.1"/>
    <property type="molecule type" value="Genomic_DNA"/>
</dbReference>
<evidence type="ECO:0000256" key="1">
    <source>
        <dbReference type="SAM" id="Phobius"/>
    </source>
</evidence>
<dbReference type="OrthoDB" id="8613273at2"/>
<proteinExistence type="predicted"/>
<dbReference type="Proteomes" id="UP000254209">
    <property type="component" value="Unassembled WGS sequence"/>
</dbReference>
<accession>A0A376BJZ4</accession>
<dbReference type="STRING" id="1120980.GCA_000745955_01022"/>
<keyword evidence="1" id="KW-1133">Transmembrane helix</keyword>
<protein>
    <submittedName>
        <fullName evidence="2">Uncharacterized protein</fullName>
    </submittedName>
</protein>
<keyword evidence="3" id="KW-1185">Reference proteome</keyword>
<evidence type="ECO:0000313" key="2">
    <source>
        <dbReference type="EMBL" id="SSY70087.1"/>
    </source>
</evidence>
<dbReference type="RefSeq" id="WP_034292335.1">
    <property type="nucleotide sequence ID" value="NZ_CP091519.2"/>
</dbReference>
<feature type="transmembrane region" description="Helical" evidence="1">
    <location>
        <begin position="73"/>
        <end position="95"/>
    </location>
</feature>
<name>A0A376BJZ4_9NEIS</name>
<dbReference type="AlphaFoldDB" id="A0A376BJZ4"/>
<gene>
    <name evidence="2" type="ORF">NCTC10283_00151</name>
</gene>
<evidence type="ECO:0000313" key="3">
    <source>
        <dbReference type="Proteomes" id="UP000254209"/>
    </source>
</evidence>
<keyword evidence="1" id="KW-0472">Membrane</keyword>